<keyword evidence="6" id="KW-1185">Reference proteome</keyword>
<dbReference type="GO" id="GO:0005968">
    <property type="term" value="C:Rab-protein geranylgeranyltransferase complex"/>
    <property type="evidence" value="ECO:0007669"/>
    <property type="project" value="InterPro"/>
</dbReference>
<gene>
    <name evidence="5" type="ORF">CEUTPL_LOCUS6063</name>
</gene>
<dbReference type="PRINTS" id="PR00891">
    <property type="entry name" value="RABGDIREP"/>
</dbReference>
<comment type="subcellular location">
    <subcellularLocation>
        <location evidence="1">Cytoplasm</location>
    </subcellularLocation>
</comment>
<protein>
    <recommendedName>
        <fullName evidence="7">Rab proteins geranylgeranyltransferase component A</fullName>
    </recommendedName>
</protein>
<dbReference type="Pfam" id="PF00996">
    <property type="entry name" value="GDI"/>
    <property type="match status" value="2"/>
</dbReference>
<accession>A0A9N9QD43</accession>
<sequence length="463" mass="52552">MDELPSEVDLLIIGTGFIESIISAAASRIGKSVLHLDPNDYYGNQWGSFNLQALLDYNPDPSEPCDFRNKSFSLKNFHYEWLMEDQKEDLLKNSRKFNIDLTPKLHYCRGDFVQLLITSNIARYSEFRSVTRILTWLNGQLELVPCSRSDVFASQKVSVVEKRVLMKLLTSLDDILDSENTHNFKKFLESRKLSDNLVTYVMAMAGATEHTSLGEGVKSVKRFLDSLGRFGKTPYLFSMYGSGEIAQAFCRLSAVFGGIYALNQQNLISLDSEDNRITSLTTTKQQIRAQNYVTSLEQCSEKFLRPVKINNYISRAILITNKSILPSEQEQLSFLIYPEGTERIINVFELGSLTGTCPKNYYLVHLTSKQVTTPQEDFKGALGNLFSGSDQPQIIFSCYFSIPETSDLDFENVPENLFLCPGPDNDLDYNSSIQKAREIFEKMYPDLEFLPRAPDPEEIIIGD</sequence>
<name>A0A9N9QD43_9CUCU</name>
<comment type="similarity">
    <text evidence="2">Belongs to the Rab GDI family.</text>
</comment>
<dbReference type="AlphaFoldDB" id="A0A9N9QD43"/>
<evidence type="ECO:0000313" key="6">
    <source>
        <dbReference type="Proteomes" id="UP001152799"/>
    </source>
</evidence>
<evidence type="ECO:0000256" key="4">
    <source>
        <dbReference type="ARBA" id="ARBA00022490"/>
    </source>
</evidence>
<keyword evidence="4" id="KW-0963">Cytoplasm</keyword>
<dbReference type="SUPFAM" id="SSF54373">
    <property type="entry name" value="FAD-linked reductases, C-terminal domain"/>
    <property type="match status" value="1"/>
</dbReference>
<dbReference type="Proteomes" id="UP001152799">
    <property type="component" value="Chromosome 2"/>
</dbReference>
<dbReference type="GO" id="GO:0005829">
    <property type="term" value="C:cytosol"/>
    <property type="evidence" value="ECO:0007669"/>
    <property type="project" value="TreeGrafter"/>
</dbReference>
<evidence type="ECO:0008006" key="7">
    <source>
        <dbReference type="Google" id="ProtNLM"/>
    </source>
</evidence>
<dbReference type="GO" id="GO:0016192">
    <property type="term" value="P:vesicle-mediated transport"/>
    <property type="evidence" value="ECO:0007669"/>
    <property type="project" value="TreeGrafter"/>
</dbReference>
<evidence type="ECO:0000256" key="1">
    <source>
        <dbReference type="ARBA" id="ARBA00004496"/>
    </source>
</evidence>
<keyword evidence="3" id="KW-0343">GTPase activation</keyword>
<dbReference type="GO" id="GO:0005634">
    <property type="term" value="C:nucleus"/>
    <property type="evidence" value="ECO:0007669"/>
    <property type="project" value="TreeGrafter"/>
</dbReference>
<dbReference type="GO" id="GO:0005096">
    <property type="term" value="F:GTPase activator activity"/>
    <property type="evidence" value="ECO:0007669"/>
    <property type="project" value="UniProtKB-KW"/>
</dbReference>
<dbReference type="GO" id="GO:0005092">
    <property type="term" value="F:GDP-dissociation inhibitor activity"/>
    <property type="evidence" value="ECO:0007669"/>
    <property type="project" value="InterPro"/>
</dbReference>
<dbReference type="Gene3D" id="3.30.519.10">
    <property type="entry name" value="Guanine Nucleotide Dissociation Inhibitor, domain 2"/>
    <property type="match status" value="1"/>
</dbReference>
<evidence type="ECO:0000256" key="2">
    <source>
        <dbReference type="ARBA" id="ARBA00005593"/>
    </source>
</evidence>
<evidence type="ECO:0000256" key="3">
    <source>
        <dbReference type="ARBA" id="ARBA00022468"/>
    </source>
</evidence>
<dbReference type="SUPFAM" id="SSF51905">
    <property type="entry name" value="FAD/NAD(P)-binding domain"/>
    <property type="match status" value="1"/>
</dbReference>
<organism evidence="5 6">
    <name type="scientific">Ceutorhynchus assimilis</name>
    <name type="common">cabbage seed weevil</name>
    <dbReference type="NCBI Taxonomy" id="467358"/>
    <lineage>
        <taxon>Eukaryota</taxon>
        <taxon>Metazoa</taxon>
        <taxon>Ecdysozoa</taxon>
        <taxon>Arthropoda</taxon>
        <taxon>Hexapoda</taxon>
        <taxon>Insecta</taxon>
        <taxon>Pterygota</taxon>
        <taxon>Neoptera</taxon>
        <taxon>Endopterygota</taxon>
        <taxon>Coleoptera</taxon>
        <taxon>Polyphaga</taxon>
        <taxon>Cucujiformia</taxon>
        <taxon>Curculionidae</taxon>
        <taxon>Ceutorhynchinae</taxon>
        <taxon>Ceutorhynchus</taxon>
    </lineage>
</organism>
<dbReference type="InterPro" id="IPR001738">
    <property type="entry name" value="Rab_escort"/>
</dbReference>
<dbReference type="OrthoDB" id="1923006at2759"/>
<dbReference type="InterPro" id="IPR036188">
    <property type="entry name" value="FAD/NAD-bd_sf"/>
</dbReference>
<proteinExistence type="inferred from homology"/>
<dbReference type="GO" id="GO:0006886">
    <property type="term" value="P:intracellular protein transport"/>
    <property type="evidence" value="ECO:0007669"/>
    <property type="project" value="InterPro"/>
</dbReference>
<dbReference type="InterPro" id="IPR018203">
    <property type="entry name" value="GDP_dissociation_inhibitor"/>
</dbReference>
<dbReference type="EMBL" id="OU892278">
    <property type="protein sequence ID" value="CAG9765457.1"/>
    <property type="molecule type" value="Genomic_DNA"/>
</dbReference>
<dbReference type="PANTHER" id="PTHR11787:SF4">
    <property type="entry name" value="CHM, RAB ESCORT PROTEIN 1"/>
    <property type="match status" value="1"/>
</dbReference>
<reference evidence="5" key="1">
    <citation type="submission" date="2022-01" db="EMBL/GenBank/DDBJ databases">
        <authorList>
            <person name="King R."/>
        </authorList>
    </citation>
    <scope>NUCLEOTIDE SEQUENCE</scope>
</reference>
<dbReference type="Gene3D" id="1.10.405.10">
    <property type="entry name" value="Guanine Nucleotide Dissociation Inhibitor, domain 1"/>
    <property type="match status" value="1"/>
</dbReference>
<dbReference type="PANTHER" id="PTHR11787">
    <property type="entry name" value="RAB GDP-DISSOCIATION INHIBITOR"/>
    <property type="match status" value="1"/>
</dbReference>
<dbReference type="GO" id="GO:0007264">
    <property type="term" value="P:small GTPase-mediated signal transduction"/>
    <property type="evidence" value="ECO:0007669"/>
    <property type="project" value="InterPro"/>
</dbReference>
<dbReference type="PIRSF" id="PIRSF016550">
    <property type="entry name" value="Rab_ger_ger_transf_A_euk"/>
    <property type="match status" value="1"/>
</dbReference>
<dbReference type="Gene3D" id="3.50.50.60">
    <property type="entry name" value="FAD/NAD(P)-binding domain"/>
    <property type="match status" value="1"/>
</dbReference>
<evidence type="ECO:0000313" key="5">
    <source>
        <dbReference type="EMBL" id="CAG9765457.1"/>
    </source>
</evidence>